<gene>
    <name evidence="3" type="ORF">SAMN04488105_10524</name>
</gene>
<feature type="transmembrane region" description="Helical" evidence="2">
    <location>
        <begin position="190"/>
        <end position="212"/>
    </location>
</feature>
<proteinExistence type="predicted"/>
<feature type="compositionally biased region" description="Basic residues" evidence="1">
    <location>
        <begin position="253"/>
        <end position="264"/>
    </location>
</feature>
<feature type="transmembrane region" description="Helical" evidence="2">
    <location>
        <begin position="76"/>
        <end position="95"/>
    </location>
</feature>
<feature type="transmembrane region" description="Helical" evidence="2">
    <location>
        <begin position="52"/>
        <end position="70"/>
    </location>
</feature>
<feature type="region of interest" description="Disordered" evidence="1">
    <location>
        <begin position="253"/>
        <end position="308"/>
    </location>
</feature>
<evidence type="ECO:0000313" key="3">
    <source>
        <dbReference type="EMBL" id="SDE56761.1"/>
    </source>
</evidence>
<dbReference type="STRING" id="282683.SAMN04488105_10524"/>
<evidence type="ECO:0000256" key="2">
    <source>
        <dbReference type="SAM" id="Phobius"/>
    </source>
</evidence>
<evidence type="ECO:0000313" key="4">
    <source>
        <dbReference type="Proteomes" id="UP000198994"/>
    </source>
</evidence>
<reference evidence="4" key="1">
    <citation type="submission" date="2016-10" db="EMBL/GenBank/DDBJ databases">
        <authorList>
            <person name="Varghese N."/>
            <person name="Submissions S."/>
        </authorList>
    </citation>
    <scope>NUCLEOTIDE SEQUENCE [LARGE SCALE GENOMIC DNA]</scope>
    <source>
        <strain evidence="4">DSM 10146</strain>
    </source>
</reference>
<organism evidence="3 4">
    <name type="scientific">Salipiger thiooxidans</name>
    <dbReference type="NCBI Taxonomy" id="282683"/>
    <lineage>
        <taxon>Bacteria</taxon>
        <taxon>Pseudomonadati</taxon>
        <taxon>Pseudomonadota</taxon>
        <taxon>Alphaproteobacteria</taxon>
        <taxon>Rhodobacterales</taxon>
        <taxon>Roseobacteraceae</taxon>
        <taxon>Salipiger</taxon>
    </lineage>
</organism>
<keyword evidence="2" id="KW-0472">Membrane</keyword>
<dbReference type="EMBL" id="FNAV01000005">
    <property type="protein sequence ID" value="SDE56761.1"/>
    <property type="molecule type" value="Genomic_DNA"/>
</dbReference>
<dbReference type="Proteomes" id="UP000198994">
    <property type="component" value="Unassembled WGS sequence"/>
</dbReference>
<accession>A0A1G7DZE3</accession>
<feature type="transmembrane region" description="Helical" evidence="2">
    <location>
        <begin position="12"/>
        <end position="32"/>
    </location>
</feature>
<protein>
    <submittedName>
        <fullName evidence="3">Uncharacterized protein</fullName>
    </submittedName>
</protein>
<evidence type="ECO:0000256" key="1">
    <source>
        <dbReference type="SAM" id="MobiDB-lite"/>
    </source>
</evidence>
<feature type="transmembrane region" description="Helical" evidence="2">
    <location>
        <begin position="116"/>
        <end position="149"/>
    </location>
</feature>
<keyword evidence="2" id="KW-0812">Transmembrane</keyword>
<keyword evidence="4" id="KW-1185">Reference proteome</keyword>
<name>A0A1G7DZE3_9RHOB</name>
<dbReference type="AlphaFoldDB" id="A0A1G7DZE3"/>
<sequence>MTRSVSGGVKALQWTGLAVGLVIALAGLANVLPPYGVLPRIGPFGLDRFRLLFYWLCFLSFLIWDALRQAREGRLTVFHVAAFAVALGLMSWICYNHYVIAKVLTDSFMFSSAREAWLAGIAAMLSIIACWRLWGTPIAILGAVIFLYLATGPDLYLTTGPDWPGVFQTLVGDMNEFIAQNVRYDASQGILGNIMGIVLSTVPPFIILGAVLEGCGAGSSMFRISFHLDAPLSGRSGLCEDLGLGALRHRLGQRRGQRGRHRCQHHPDDPPPRLFRQFRRRRSRPRPRPAGRSCRRSWAPPRWSWPTS</sequence>
<feature type="compositionally biased region" description="Basic residues" evidence="1">
    <location>
        <begin position="276"/>
        <end position="295"/>
    </location>
</feature>
<keyword evidence="2" id="KW-1133">Transmembrane helix</keyword>